<dbReference type="GO" id="GO:0004651">
    <property type="term" value="F:polynucleotide 5'-phosphatase activity"/>
    <property type="evidence" value="ECO:0007669"/>
    <property type="project" value="UniProtKB-UniRule"/>
</dbReference>
<comment type="cofactor">
    <cofactor evidence="1 8">
        <name>Mg(2+)</name>
        <dbReference type="ChEBI" id="CHEBI:18420"/>
    </cofactor>
</comment>
<feature type="domain" description="mRNA triphosphatase Cet1-like" evidence="10">
    <location>
        <begin position="576"/>
        <end position="832"/>
    </location>
</feature>
<name>A0A0C4DSS4_MAGP6</name>
<dbReference type="SUPFAM" id="SSF55154">
    <property type="entry name" value="CYTH-like phosphatases"/>
    <property type="match status" value="1"/>
</dbReference>
<evidence type="ECO:0000313" key="13">
    <source>
        <dbReference type="Proteomes" id="UP000011715"/>
    </source>
</evidence>
<dbReference type="GO" id="GO:0006370">
    <property type="term" value="P:7-methylguanosine mRNA capping"/>
    <property type="evidence" value="ECO:0007669"/>
    <property type="project" value="UniProtKB-UniRule"/>
</dbReference>
<feature type="compositionally biased region" description="Basic and acidic residues" evidence="9">
    <location>
        <begin position="419"/>
        <end position="447"/>
    </location>
</feature>
<reference evidence="12" key="5">
    <citation type="submission" date="2015-06" db="UniProtKB">
        <authorList>
            <consortium name="EnsemblFungi"/>
        </authorList>
    </citation>
    <scope>IDENTIFICATION</scope>
    <source>
        <strain evidence="12">ATCC 64411</strain>
    </source>
</reference>
<feature type="compositionally biased region" description="Pro residues" evidence="9">
    <location>
        <begin position="543"/>
        <end position="555"/>
    </location>
</feature>
<protein>
    <recommendedName>
        <fullName evidence="8">mRNA-capping enzyme subunit beta</fullName>
        <ecNumber evidence="8">3.6.1.74</ecNumber>
    </recommendedName>
    <alternativeName>
        <fullName evidence="8">mRNA 5'-phosphatase</fullName>
    </alternativeName>
    <alternativeName>
        <fullName evidence="8">mRNA 5'-triphosphate monophosphatase</fullName>
    </alternativeName>
</protein>
<feature type="compositionally biased region" description="Basic and acidic residues" evidence="9">
    <location>
        <begin position="357"/>
        <end position="369"/>
    </location>
</feature>
<dbReference type="VEuPathDB" id="FungiDB:MAPG_02963"/>
<feature type="compositionally biased region" description="Low complexity" evidence="9">
    <location>
        <begin position="111"/>
        <end position="127"/>
    </location>
</feature>
<comment type="function">
    <text evidence="8">First step of mRNA capping. Converts the 5'-triphosphate end of a nascent mRNA chain into a diphosphate end.</text>
</comment>
<evidence type="ECO:0000256" key="6">
    <source>
        <dbReference type="ARBA" id="ARBA00023242"/>
    </source>
</evidence>
<sequence length="873" mass="95512">MDLGRMLNTDAGAPATASPTQSARPPPQHARHPSTPIQIAPQHSFRDYGHPPHPSPVRQPSHDGYGQPPPHAQTPGGSQPYATSPASYHPQQQSMQTSYGAPRPAPPPLGPDARSPSVSSMPGVGSPYAGRHTSVGTPVGPGPAGYPFPPTPGHAAPSSPMQLHQYPPAGAYPQRSDSFSQPPPGPGPHAMGGQQPGYPPYMHTGPVPQTPPVGTPGGPHPALHQRSHSTHSTPTPTSAHSQHQYGAPYPASPVMAHHQQPPAHHQSQLPPSQPQSQHEYYNSQQGSNPPTPIGPPLAPGPPRTSSNASYPPPSSPYQQRLSSAGNFPPPIPPQLQPHTSPPQPAPPTLPKLPTSHAGHDVSRGEREDSQSISPKTRNMSVQSSIAPASASTAIHDSDPRQTPAASKPMAASAPAPMEQGRERATTPGKRKMDDRDLAPDEIARQEPRPAPFVDRNGSRADNTRPSVSPTVQRKMPKRYSEVPVWARSIRFKEAELKNPNFEVRKKVVSHPPTHVNGLKREPTQRRDTTSGHASPTATRLQPAPGPPPPPPPAGNPNPCLTLGPWEPTITCKRPQEEMIKVIADFIFINVINNEHKREILSRGIEFEIEAKLGVCINKDTNDRFDLPIETECVLRQSNHIAFRSSMTEEQHKAYNCFLNDATGRTQKSNPAAAGRVEITYKHHKEIDRFFELPRELEGRLPPVMRHYNHASGRRGLKMRVTYERQWAPDGSMILVPKRQIMKTRVSDINIHFPRHSMDCRISINLEMPWEGPLGEIEEIGTHDAARAPDREKDRLSYAQGPYQIDLTQVTQKIIGIANKAQIKKEHELEIELNAGLVLKQGDLLMNNAPHNYPELIEGMVDNIRLLVQKTNRQ</sequence>
<feature type="compositionally biased region" description="Polar residues" evidence="9">
    <location>
        <begin position="75"/>
        <end position="99"/>
    </location>
</feature>
<dbReference type="eggNOG" id="ENOG502RZAX">
    <property type="taxonomic scope" value="Eukaryota"/>
</dbReference>
<evidence type="ECO:0000256" key="7">
    <source>
        <dbReference type="ARBA" id="ARBA00047740"/>
    </source>
</evidence>
<dbReference type="Gene3D" id="3.20.100.10">
    <property type="entry name" value="mRNA triphosphatase Cet1-like"/>
    <property type="match status" value="1"/>
</dbReference>
<comment type="subcellular location">
    <subcellularLocation>
        <location evidence="2 8">Nucleus</location>
    </subcellularLocation>
</comment>
<feature type="region of interest" description="Disordered" evidence="9">
    <location>
        <begin position="506"/>
        <end position="561"/>
    </location>
</feature>
<keyword evidence="5 8" id="KW-0378">Hydrolase</keyword>
<dbReference type="STRING" id="644358.A0A0C4DSS4"/>
<reference evidence="12" key="4">
    <citation type="journal article" date="2015" name="G3 (Bethesda)">
        <title>Genome sequences of three phytopathogenic species of the Magnaporthaceae family of fungi.</title>
        <authorList>
            <person name="Okagaki L.H."/>
            <person name="Nunes C.C."/>
            <person name="Sailsbery J."/>
            <person name="Clay B."/>
            <person name="Brown D."/>
            <person name="John T."/>
            <person name="Oh Y."/>
            <person name="Young N."/>
            <person name="Fitzgerald M."/>
            <person name="Haas B.J."/>
            <person name="Zeng Q."/>
            <person name="Young S."/>
            <person name="Adiconis X."/>
            <person name="Fan L."/>
            <person name="Levin J.Z."/>
            <person name="Mitchell T.K."/>
            <person name="Okubara P.A."/>
            <person name="Farman M.L."/>
            <person name="Kohn L.M."/>
            <person name="Birren B."/>
            <person name="Ma L.-J."/>
            <person name="Dean R.A."/>
        </authorList>
    </citation>
    <scope>NUCLEOTIDE SEQUENCE</scope>
    <source>
        <strain evidence="12">ATCC 64411 / 73-15</strain>
    </source>
</reference>
<feature type="compositionally biased region" description="Low complexity" evidence="9">
    <location>
        <begin position="230"/>
        <end position="243"/>
    </location>
</feature>
<dbReference type="OMA" id="YFAQQRS"/>
<comment type="similarity">
    <text evidence="3 8">Belongs to the fungal TPase family.</text>
</comment>
<comment type="subunit">
    <text evidence="8">Heterodimer. The mRNA-capping enzyme is composed of two separate chains alpha and beta, respectively a mRNA guanylyltransferase and an mRNA 5'-triphosphate monophosphatase.</text>
</comment>
<dbReference type="Proteomes" id="UP000011715">
    <property type="component" value="Unassembled WGS sequence"/>
</dbReference>
<dbReference type="AlphaFoldDB" id="A0A0C4DSS4"/>
<evidence type="ECO:0000256" key="9">
    <source>
        <dbReference type="SAM" id="MobiDB-lite"/>
    </source>
</evidence>
<dbReference type="EC" id="3.6.1.74" evidence="8"/>
<keyword evidence="13" id="KW-1185">Reference proteome</keyword>
<organism evidence="12 13">
    <name type="scientific">Magnaporthiopsis poae (strain ATCC 64411 / 73-15)</name>
    <name type="common">Kentucky bluegrass fungus</name>
    <name type="synonym">Magnaporthe poae</name>
    <dbReference type="NCBI Taxonomy" id="644358"/>
    <lineage>
        <taxon>Eukaryota</taxon>
        <taxon>Fungi</taxon>
        <taxon>Dikarya</taxon>
        <taxon>Ascomycota</taxon>
        <taxon>Pezizomycotina</taxon>
        <taxon>Sordariomycetes</taxon>
        <taxon>Sordariomycetidae</taxon>
        <taxon>Magnaporthales</taxon>
        <taxon>Magnaporthaceae</taxon>
        <taxon>Magnaporthiopsis</taxon>
    </lineage>
</organism>
<keyword evidence="6 8" id="KW-0539">Nucleus</keyword>
<evidence type="ECO:0000256" key="3">
    <source>
        <dbReference type="ARBA" id="ARBA00006345"/>
    </source>
</evidence>
<feature type="region of interest" description="Disordered" evidence="9">
    <location>
        <begin position="1"/>
        <end position="480"/>
    </location>
</feature>
<dbReference type="PANTHER" id="PTHR28118">
    <property type="entry name" value="POLYNUCLEOTIDE 5'-TRIPHOSPHATASE-RELATED"/>
    <property type="match status" value="1"/>
</dbReference>
<evidence type="ECO:0000256" key="5">
    <source>
        <dbReference type="ARBA" id="ARBA00022801"/>
    </source>
</evidence>
<evidence type="ECO:0000256" key="2">
    <source>
        <dbReference type="ARBA" id="ARBA00004123"/>
    </source>
</evidence>
<feature type="compositionally biased region" description="Low complexity" evidence="9">
    <location>
        <begin position="257"/>
        <end position="278"/>
    </location>
</feature>
<evidence type="ECO:0000256" key="4">
    <source>
        <dbReference type="ARBA" id="ARBA00022664"/>
    </source>
</evidence>
<dbReference type="OrthoDB" id="272147at2759"/>
<dbReference type="GO" id="GO:0031533">
    <property type="term" value="C:mRNA capping enzyme complex"/>
    <property type="evidence" value="ECO:0007669"/>
    <property type="project" value="UniProtKB-UniRule"/>
</dbReference>
<keyword evidence="4 8" id="KW-0507">mRNA processing</keyword>
<reference evidence="13" key="1">
    <citation type="submission" date="2010-05" db="EMBL/GenBank/DDBJ databases">
        <title>The genome sequence of Magnaporthe poae strain ATCC 64411.</title>
        <authorList>
            <person name="Ma L.-J."/>
            <person name="Dead R."/>
            <person name="Young S."/>
            <person name="Zeng Q."/>
            <person name="Koehrsen M."/>
            <person name="Alvarado L."/>
            <person name="Berlin A."/>
            <person name="Chapman S.B."/>
            <person name="Chen Z."/>
            <person name="Freedman E."/>
            <person name="Gellesch M."/>
            <person name="Goldberg J."/>
            <person name="Griggs A."/>
            <person name="Gujja S."/>
            <person name="Heilman E.R."/>
            <person name="Heiman D."/>
            <person name="Hepburn T."/>
            <person name="Howarth C."/>
            <person name="Jen D."/>
            <person name="Larson L."/>
            <person name="Mehta T."/>
            <person name="Neiman D."/>
            <person name="Pearson M."/>
            <person name="Roberts A."/>
            <person name="Saif S."/>
            <person name="Shea T."/>
            <person name="Shenoy N."/>
            <person name="Sisk P."/>
            <person name="Stolte C."/>
            <person name="Sykes S."/>
            <person name="Walk T."/>
            <person name="White J."/>
            <person name="Yandava C."/>
            <person name="Haas B."/>
            <person name="Nusbaum C."/>
            <person name="Birren B."/>
        </authorList>
    </citation>
    <scope>NUCLEOTIDE SEQUENCE [LARGE SCALE GENOMIC DNA]</scope>
    <source>
        <strain evidence="13">ATCC 64411 / 73-15</strain>
    </source>
</reference>
<keyword evidence="8" id="KW-0506">mRNA capping</keyword>
<feature type="compositionally biased region" description="Pro residues" evidence="9">
    <location>
        <begin position="327"/>
        <end position="350"/>
    </location>
</feature>
<reference evidence="11" key="3">
    <citation type="submission" date="2011-03" db="EMBL/GenBank/DDBJ databases">
        <title>Annotation of Magnaporthe poae ATCC 64411.</title>
        <authorList>
            <person name="Ma L.-J."/>
            <person name="Dead R."/>
            <person name="Young S.K."/>
            <person name="Zeng Q."/>
            <person name="Gargeya S."/>
            <person name="Fitzgerald M."/>
            <person name="Haas B."/>
            <person name="Abouelleil A."/>
            <person name="Alvarado L."/>
            <person name="Arachchi H.M."/>
            <person name="Berlin A."/>
            <person name="Brown A."/>
            <person name="Chapman S.B."/>
            <person name="Chen Z."/>
            <person name="Dunbar C."/>
            <person name="Freedman E."/>
            <person name="Gearin G."/>
            <person name="Gellesch M."/>
            <person name="Goldberg J."/>
            <person name="Griggs A."/>
            <person name="Gujja S."/>
            <person name="Heiman D."/>
            <person name="Howarth C."/>
            <person name="Larson L."/>
            <person name="Lui A."/>
            <person name="MacDonald P.J.P."/>
            <person name="Mehta T."/>
            <person name="Montmayeur A."/>
            <person name="Murphy C."/>
            <person name="Neiman D."/>
            <person name="Pearson M."/>
            <person name="Priest M."/>
            <person name="Roberts A."/>
            <person name="Saif S."/>
            <person name="Shea T."/>
            <person name="Shenoy N."/>
            <person name="Sisk P."/>
            <person name="Stolte C."/>
            <person name="Sykes S."/>
            <person name="Yandava C."/>
            <person name="Wortman J."/>
            <person name="Nusbaum C."/>
            <person name="Birren B."/>
        </authorList>
    </citation>
    <scope>NUCLEOTIDE SEQUENCE</scope>
    <source>
        <strain evidence="11">ATCC 64411</strain>
    </source>
</reference>
<evidence type="ECO:0000256" key="1">
    <source>
        <dbReference type="ARBA" id="ARBA00001946"/>
    </source>
</evidence>
<evidence type="ECO:0000259" key="10">
    <source>
        <dbReference type="Pfam" id="PF02940"/>
    </source>
</evidence>
<dbReference type="InterPro" id="IPR037009">
    <property type="entry name" value="mRNA_triPase_Cet1_sf"/>
</dbReference>
<comment type="catalytic activity">
    <reaction evidence="7">
        <text>a 5'-end triphospho-ribonucleoside in mRNA + H2O = a 5'-end diphospho-ribonucleoside in mRNA + phosphate + H(+)</text>
        <dbReference type="Rhea" id="RHEA:67004"/>
        <dbReference type="Rhea" id="RHEA-COMP:17164"/>
        <dbReference type="Rhea" id="RHEA-COMP:17165"/>
        <dbReference type="ChEBI" id="CHEBI:15377"/>
        <dbReference type="ChEBI" id="CHEBI:15378"/>
        <dbReference type="ChEBI" id="CHEBI:43474"/>
        <dbReference type="ChEBI" id="CHEBI:167616"/>
        <dbReference type="ChEBI" id="CHEBI:167618"/>
        <dbReference type="EC" id="3.6.1.74"/>
    </reaction>
    <physiologicalReaction direction="left-to-right" evidence="7">
        <dbReference type="Rhea" id="RHEA:67005"/>
    </physiologicalReaction>
</comment>
<evidence type="ECO:0000313" key="12">
    <source>
        <dbReference type="EnsemblFungi" id="MAPG_02963T0"/>
    </source>
</evidence>
<dbReference type="Pfam" id="PF02940">
    <property type="entry name" value="mRNA_triPase"/>
    <property type="match status" value="1"/>
</dbReference>
<feature type="compositionally biased region" description="Pro residues" evidence="9">
    <location>
        <begin position="289"/>
        <end position="302"/>
    </location>
</feature>
<reference evidence="11" key="2">
    <citation type="submission" date="2010-05" db="EMBL/GenBank/DDBJ databases">
        <title>The Genome Sequence of Magnaporthe poae strain ATCC 64411.</title>
        <authorList>
            <consortium name="The Broad Institute Genome Sequencing Platform"/>
            <consortium name="Broad Institute Genome Sequencing Center for Infectious Disease"/>
            <person name="Ma L.-J."/>
            <person name="Dead R."/>
            <person name="Young S."/>
            <person name="Zeng Q."/>
            <person name="Koehrsen M."/>
            <person name="Alvarado L."/>
            <person name="Berlin A."/>
            <person name="Chapman S.B."/>
            <person name="Chen Z."/>
            <person name="Freedman E."/>
            <person name="Gellesch M."/>
            <person name="Goldberg J."/>
            <person name="Griggs A."/>
            <person name="Gujja S."/>
            <person name="Heilman E.R."/>
            <person name="Heiman D."/>
            <person name="Hepburn T."/>
            <person name="Howarth C."/>
            <person name="Jen D."/>
            <person name="Larson L."/>
            <person name="Mehta T."/>
            <person name="Neiman D."/>
            <person name="Pearson M."/>
            <person name="Roberts A."/>
            <person name="Saif S."/>
            <person name="Shea T."/>
            <person name="Shenoy N."/>
            <person name="Sisk P."/>
            <person name="Stolte C."/>
            <person name="Sykes S."/>
            <person name="Walk T."/>
            <person name="White J."/>
            <person name="Yandava C."/>
            <person name="Haas B."/>
            <person name="Nusbaum C."/>
            <person name="Birren B."/>
        </authorList>
    </citation>
    <scope>NUCLEOTIDE SEQUENCE</scope>
    <source>
        <strain evidence="11">ATCC 64411</strain>
    </source>
</reference>
<dbReference type="PANTHER" id="PTHR28118:SF1">
    <property type="entry name" value="POLYNUCLEOTIDE 5'-TRIPHOSPHATASE CTL1-RELATED"/>
    <property type="match status" value="1"/>
</dbReference>
<feature type="compositionally biased region" description="Low complexity" evidence="9">
    <location>
        <begin position="383"/>
        <end position="394"/>
    </location>
</feature>
<feature type="compositionally biased region" description="Polar residues" evidence="9">
    <location>
        <begin position="279"/>
        <end position="288"/>
    </location>
</feature>
<accession>A0A0C4DSS4</accession>
<proteinExistence type="inferred from homology"/>
<dbReference type="CDD" id="cd07470">
    <property type="entry name" value="CYTH-like_mRNA_RTPase"/>
    <property type="match status" value="1"/>
</dbReference>
<feature type="compositionally biased region" description="Basic and acidic residues" evidence="9">
    <location>
        <begin position="518"/>
        <end position="529"/>
    </location>
</feature>
<dbReference type="EnsemblFungi" id="MAPG_02963T0">
    <property type="protein sequence ID" value="MAPG_02963T0"/>
    <property type="gene ID" value="MAPG_02963"/>
</dbReference>
<dbReference type="InterPro" id="IPR040343">
    <property type="entry name" value="Cet1/Ctl1"/>
</dbReference>
<dbReference type="GO" id="GO:0140818">
    <property type="term" value="F:mRNA 5'-triphosphate monophosphatase activity"/>
    <property type="evidence" value="ECO:0007669"/>
    <property type="project" value="UniProtKB-EC"/>
</dbReference>
<evidence type="ECO:0000256" key="8">
    <source>
        <dbReference type="RuleBase" id="RU367053"/>
    </source>
</evidence>
<evidence type="ECO:0000313" key="11">
    <source>
        <dbReference type="EMBL" id="KLU83914.1"/>
    </source>
</evidence>
<feature type="compositionally biased region" description="Polar residues" evidence="9">
    <location>
        <begin position="530"/>
        <end position="539"/>
    </location>
</feature>
<dbReference type="InterPro" id="IPR004206">
    <property type="entry name" value="mRNA_triPase_Cet1"/>
</dbReference>
<dbReference type="EMBL" id="GL876967">
    <property type="protein sequence ID" value="KLU83914.1"/>
    <property type="molecule type" value="Genomic_DNA"/>
</dbReference>
<dbReference type="InterPro" id="IPR033469">
    <property type="entry name" value="CYTH-like_dom_sf"/>
</dbReference>
<feature type="compositionally biased region" description="Pro residues" evidence="9">
    <location>
        <begin position="140"/>
        <end position="152"/>
    </location>
</feature>
<feature type="compositionally biased region" description="Polar residues" evidence="9">
    <location>
        <begin position="370"/>
        <end position="382"/>
    </location>
</feature>
<gene>
    <name evidence="11" type="ORF">MAPG_02963</name>
</gene>
<feature type="compositionally biased region" description="Low complexity" evidence="9">
    <location>
        <begin position="403"/>
        <end position="417"/>
    </location>
</feature>
<dbReference type="EMBL" id="ADBL01000719">
    <property type="status" value="NOT_ANNOTATED_CDS"/>
    <property type="molecule type" value="Genomic_DNA"/>
</dbReference>